<sequence length="408" mass="46702">MYRAILIIFLLICQNLNCGPLEIMHWKYSQYADGSILIDTTSDDKHYEYVNVLDVPLIYTDKTEKDENFKLISADILPDLLVSKKLGFNWDKCQILKESIVMNQYAFYGYNIFIHHNSNISPSIIYGITSLPQNIQWKYMDHGILKLEPYFPKRGCQGSLDQYVLGFQLNGITNSSCISNDAIIPGHDDASQYEQMPPIPKICDDSNIPFIKYLSGYKYGYIGNLSNEEMKIVLTRLGPFLGRIYYYDSSQQIIDYREGIILGWNRDKWIITKQIEISEDEYVDRIIYEDSAPFSISGSASIKIQGYVLYCIDDCTPLIVDCSILIGKTLDQCPCLQFDDPRTSECPEEKKCTTITKQTPPSDCPCPQSQSELKKDPRYGGLCKSDSGQLKISWNIPFVVFLTLLLFN</sequence>
<feature type="signal peptide" evidence="1">
    <location>
        <begin position="1"/>
        <end position="18"/>
    </location>
</feature>
<evidence type="ECO:0000256" key="1">
    <source>
        <dbReference type="SAM" id="SignalP"/>
    </source>
</evidence>
<keyword evidence="1" id="KW-0732">Signal</keyword>
<feature type="chain" id="PRO_5023939029" evidence="1">
    <location>
        <begin position="19"/>
        <end position="408"/>
    </location>
</feature>
<organism evidence="2 3">
    <name type="scientific">Streblomastix strix</name>
    <dbReference type="NCBI Taxonomy" id="222440"/>
    <lineage>
        <taxon>Eukaryota</taxon>
        <taxon>Metamonada</taxon>
        <taxon>Preaxostyla</taxon>
        <taxon>Oxymonadida</taxon>
        <taxon>Streblomastigidae</taxon>
        <taxon>Streblomastix</taxon>
    </lineage>
</organism>
<evidence type="ECO:0000313" key="3">
    <source>
        <dbReference type="Proteomes" id="UP000324800"/>
    </source>
</evidence>
<protein>
    <submittedName>
        <fullName evidence="2">Uncharacterized protein</fullName>
    </submittedName>
</protein>
<reference evidence="2 3" key="1">
    <citation type="submission" date="2019-03" db="EMBL/GenBank/DDBJ databases">
        <title>Single cell metagenomics reveals metabolic interactions within the superorganism composed of flagellate Streblomastix strix and complex community of Bacteroidetes bacteria on its surface.</title>
        <authorList>
            <person name="Treitli S.C."/>
            <person name="Kolisko M."/>
            <person name="Husnik F."/>
            <person name="Keeling P."/>
            <person name="Hampl V."/>
        </authorList>
    </citation>
    <scope>NUCLEOTIDE SEQUENCE [LARGE SCALE GENOMIC DNA]</scope>
    <source>
        <strain evidence="2">ST1C</strain>
    </source>
</reference>
<accession>A0A5J4VBX3</accession>
<dbReference type="EMBL" id="SNRW01008181">
    <property type="protein sequence ID" value="KAA6379947.1"/>
    <property type="molecule type" value="Genomic_DNA"/>
</dbReference>
<comment type="caution">
    <text evidence="2">The sequence shown here is derived from an EMBL/GenBank/DDBJ whole genome shotgun (WGS) entry which is preliminary data.</text>
</comment>
<dbReference type="Proteomes" id="UP000324800">
    <property type="component" value="Unassembled WGS sequence"/>
</dbReference>
<proteinExistence type="predicted"/>
<gene>
    <name evidence="2" type="ORF">EZS28_024527</name>
</gene>
<evidence type="ECO:0000313" key="2">
    <source>
        <dbReference type="EMBL" id="KAA6379947.1"/>
    </source>
</evidence>
<name>A0A5J4VBX3_9EUKA</name>
<dbReference type="AlphaFoldDB" id="A0A5J4VBX3"/>